<keyword evidence="1" id="KW-0808">Transferase</keyword>
<dbReference type="EMBL" id="GGMS01014408">
    <property type="protein sequence ID" value="MBY83611.1"/>
    <property type="molecule type" value="Transcribed_RNA"/>
</dbReference>
<keyword evidence="1" id="KW-0548">Nucleotidyltransferase</keyword>
<dbReference type="AlphaFoldDB" id="A0A2S2R0Q8"/>
<keyword evidence="1" id="KW-0695">RNA-directed DNA polymerase</keyword>
<organism evidence="1">
    <name type="scientific">Sipha flava</name>
    <name type="common">yellow sugarcane aphid</name>
    <dbReference type="NCBI Taxonomy" id="143950"/>
    <lineage>
        <taxon>Eukaryota</taxon>
        <taxon>Metazoa</taxon>
        <taxon>Ecdysozoa</taxon>
        <taxon>Arthropoda</taxon>
        <taxon>Hexapoda</taxon>
        <taxon>Insecta</taxon>
        <taxon>Pterygota</taxon>
        <taxon>Neoptera</taxon>
        <taxon>Paraneoptera</taxon>
        <taxon>Hemiptera</taxon>
        <taxon>Sternorrhyncha</taxon>
        <taxon>Aphidomorpha</taxon>
        <taxon>Aphidoidea</taxon>
        <taxon>Aphididae</taxon>
        <taxon>Sipha</taxon>
    </lineage>
</organism>
<accession>A0A2S2R0Q8</accession>
<reference evidence="1" key="1">
    <citation type="submission" date="2018-04" db="EMBL/GenBank/DDBJ databases">
        <title>Transcriptome assembly of Sipha flava.</title>
        <authorList>
            <person name="Scully E.D."/>
            <person name="Geib S.M."/>
            <person name="Palmer N.A."/>
            <person name="Koch K."/>
            <person name="Bradshaw J."/>
            <person name="Heng-Moss T."/>
            <person name="Sarath G."/>
        </authorList>
    </citation>
    <scope>NUCLEOTIDE SEQUENCE</scope>
</reference>
<proteinExistence type="predicted"/>
<dbReference type="GO" id="GO:0003964">
    <property type="term" value="F:RNA-directed DNA polymerase activity"/>
    <property type="evidence" value="ECO:0007669"/>
    <property type="project" value="UniProtKB-KW"/>
</dbReference>
<evidence type="ECO:0000313" key="1">
    <source>
        <dbReference type="EMBL" id="MBY83611.1"/>
    </source>
</evidence>
<sequence>MPHLGSYLKIKRKALNSRLHLLKPLLHSKLSIKTKRTIYLTLLRPIWYYGIQLWGSVKPFNTRTIQAFQSICLRLITGAPWYITNDSLHKDICIPTLNNLATLTYIKTPKTFNAHTNPIITNLSSKQIPGNLPRGLKRNWCRDLLSP</sequence>
<protein>
    <submittedName>
        <fullName evidence="1">Putative RNA-directed DNA polymerase</fullName>
    </submittedName>
</protein>
<name>A0A2S2R0Q8_9HEMI</name>
<gene>
    <name evidence="1" type="primary">RTase_29</name>
    <name evidence="1" type="ORF">g.10823</name>
</gene>